<sequence>MSTLTTIKLATRSDWIRWFRALKIKSKNEDLWNYIDPTNSNKPALTVTPPSPPDIMAIHRQTVAATEARGTEAASSSTQETPTAEGSRAIDDPIRERRRGLRYTDARNPKISQRRNSAPSDLKRRIAAIQNWILETVDDAIARIHLSEDETLVEWVKFLHDEFSLPQHERLKEAIRNYRDILEKPQQRRVATYKGTRDWFTQWRVAIKEARDVDLQEAKEADYWFTDLTEALRSTPLESWIDVYRVTKISNVRANTLSIGVVAADIRQALARYEDVTKTDIDHGEFVATEEAEEEAGTSPRQRNSRQGNPRKRSRQDAGEGKSRRCEACGLLHPLARCFYVFPEKRPRSFKAHKELEERVRQRLDDNDDNLTNRREIAKLCGTKNVIVSARPGSGKTATAEAIVAACPDKQVAMLTCSKRLQLSTIGPLRKEGALQNVVNILSKQYGVPIAVSMEDEVPLDDRVIEGKMCVFTIHQFKGIGLSVLLM</sequence>
<dbReference type="EMBL" id="JANRMS010000194">
    <property type="protein sequence ID" value="KAJ3544453.1"/>
    <property type="molecule type" value="Genomic_DNA"/>
</dbReference>
<reference evidence="1" key="1">
    <citation type="submission" date="2022-08" db="EMBL/GenBank/DDBJ databases">
        <title>Genome Sequence of Fusarium decemcellulare.</title>
        <authorList>
            <person name="Buettner E."/>
        </authorList>
    </citation>
    <scope>NUCLEOTIDE SEQUENCE</scope>
    <source>
        <strain evidence="1">Babe19</strain>
    </source>
</reference>
<comment type="caution">
    <text evidence="1">The sequence shown here is derived from an EMBL/GenBank/DDBJ whole genome shotgun (WGS) entry which is preliminary data.</text>
</comment>
<protein>
    <submittedName>
        <fullName evidence="1">Uncharacterized protein</fullName>
    </submittedName>
</protein>
<name>A0ACC1SQC6_9HYPO</name>
<accession>A0ACC1SQC6</accession>
<evidence type="ECO:0000313" key="1">
    <source>
        <dbReference type="EMBL" id="KAJ3544453.1"/>
    </source>
</evidence>
<gene>
    <name evidence="1" type="ORF">NM208_g3041</name>
</gene>
<keyword evidence="2" id="KW-1185">Reference proteome</keyword>
<evidence type="ECO:0000313" key="2">
    <source>
        <dbReference type="Proteomes" id="UP001148629"/>
    </source>
</evidence>
<proteinExistence type="predicted"/>
<dbReference type="Proteomes" id="UP001148629">
    <property type="component" value="Unassembled WGS sequence"/>
</dbReference>
<organism evidence="1 2">
    <name type="scientific">Fusarium decemcellulare</name>
    <dbReference type="NCBI Taxonomy" id="57161"/>
    <lineage>
        <taxon>Eukaryota</taxon>
        <taxon>Fungi</taxon>
        <taxon>Dikarya</taxon>
        <taxon>Ascomycota</taxon>
        <taxon>Pezizomycotina</taxon>
        <taxon>Sordariomycetes</taxon>
        <taxon>Hypocreomycetidae</taxon>
        <taxon>Hypocreales</taxon>
        <taxon>Nectriaceae</taxon>
        <taxon>Fusarium</taxon>
        <taxon>Fusarium decemcellulare species complex</taxon>
    </lineage>
</organism>